<reference evidence="2" key="1">
    <citation type="journal article" date="2019" name="Int. J. Syst. Evol. Microbiol.">
        <title>The Global Catalogue of Microorganisms (GCM) 10K type strain sequencing project: providing services to taxonomists for standard genome sequencing and annotation.</title>
        <authorList>
            <consortium name="The Broad Institute Genomics Platform"/>
            <consortium name="The Broad Institute Genome Sequencing Center for Infectious Disease"/>
            <person name="Wu L."/>
            <person name="Ma J."/>
        </authorList>
    </citation>
    <scope>NUCLEOTIDE SEQUENCE [LARGE SCALE GENOMIC DNA]</scope>
    <source>
        <strain evidence="2">JCM 15921</strain>
    </source>
</reference>
<name>A0ABP5LA38_9MICC</name>
<dbReference type="EMBL" id="BAAAQB010000041">
    <property type="protein sequence ID" value="GAA2143916.1"/>
    <property type="molecule type" value="Genomic_DNA"/>
</dbReference>
<organism evidence="1 2">
    <name type="scientific">Arthrobacter humicola</name>
    <dbReference type="NCBI Taxonomy" id="409291"/>
    <lineage>
        <taxon>Bacteria</taxon>
        <taxon>Bacillati</taxon>
        <taxon>Actinomycetota</taxon>
        <taxon>Actinomycetes</taxon>
        <taxon>Micrococcales</taxon>
        <taxon>Micrococcaceae</taxon>
        <taxon>Arthrobacter</taxon>
    </lineage>
</organism>
<comment type="caution">
    <text evidence="1">The sequence shown here is derived from an EMBL/GenBank/DDBJ whole genome shotgun (WGS) entry which is preliminary data.</text>
</comment>
<accession>A0ABP5LA38</accession>
<keyword evidence="2" id="KW-1185">Reference proteome</keyword>
<evidence type="ECO:0000313" key="1">
    <source>
        <dbReference type="EMBL" id="GAA2143916.1"/>
    </source>
</evidence>
<sequence>MPPTVGEMDMSYAGTGNEKAVAASDLSRAHVGLTVSFQPDEFTVVFGRIGAIARKEGSVTIALEGVDGTGGLPSHYSLSPAQQVYVQPDMLTNTESTIKDLFGKVQENLRSHKGDQRPDAV</sequence>
<dbReference type="Proteomes" id="UP001500102">
    <property type="component" value="Unassembled WGS sequence"/>
</dbReference>
<evidence type="ECO:0000313" key="2">
    <source>
        <dbReference type="Proteomes" id="UP001500102"/>
    </source>
</evidence>
<protein>
    <submittedName>
        <fullName evidence="1">Uncharacterized protein</fullName>
    </submittedName>
</protein>
<proteinExistence type="predicted"/>
<gene>
    <name evidence="1" type="ORF">GCM10009825_34800</name>
</gene>